<name>A0A8T4GGZ5_9EURY</name>
<dbReference type="RefSeq" id="WP_209486905.1">
    <property type="nucleotide sequence ID" value="NZ_JAGGKQ010000031.1"/>
</dbReference>
<reference evidence="1" key="1">
    <citation type="submission" date="2021-03" db="EMBL/GenBank/DDBJ databases">
        <title>Genomic Encyclopedia of Type Strains, Phase IV (KMG-IV): sequencing the most valuable type-strain genomes for metagenomic binning, comparative biology and taxonomic classification.</title>
        <authorList>
            <person name="Goeker M."/>
        </authorList>
    </citation>
    <scope>NUCLEOTIDE SEQUENCE</scope>
    <source>
        <strain evidence="1">DSM 23564</strain>
    </source>
</reference>
<dbReference type="EMBL" id="JAGGKQ010000031">
    <property type="protein sequence ID" value="MBP1923824.1"/>
    <property type="molecule type" value="Genomic_DNA"/>
</dbReference>
<dbReference type="Proteomes" id="UP000823588">
    <property type="component" value="Unassembled WGS sequence"/>
</dbReference>
<organism evidence="1 2">
    <name type="scientific">Halorubrum alkaliphilum</name>
    <dbReference type="NCBI Taxonomy" id="261290"/>
    <lineage>
        <taxon>Archaea</taxon>
        <taxon>Methanobacteriati</taxon>
        <taxon>Methanobacteriota</taxon>
        <taxon>Stenosarchaea group</taxon>
        <taxon>Halobacteria</taxon>
        <taxon>Halobacteriales</taxon>
        <taxon>Haloferacaceae</taxon>
        <taxon>Halorubrum</taxon>
    </lineage>
</organism>
<evidence type="ECO:0000313" key="1">
    <source>
        <dbReference type="EMBL" id="MBP1923824.1"/>
    </source>
</evidence>
<sequence>MAPLDPFKIIWISPDEINQFSRRRYPQDRNVTRLFGTVKSGEWDRRSDIPTEPGYDGTPAYLYHADSFEETIIHQSLKQRFVDGRPWTETPIVSEARSLLDNDQGLWRGCDSEAAIRQRCGEIEALYNQIATDGYRTQFDLIEQGEVRRVGFLEALANEVLVDIGRDGEFLFANARHRLSIAKILELEMIPVVILVRHEKWMDERERVYSDEAISEHPDMREL</sequence>
<comment type="caution">
    <text evidence="1">The sequence shown here is derived from an EMBL/GenBank/DDBJ whole genome shotgun (WGS) entry which is preliminary data.</text>
</comment>
<evidence type="ECO:0000313" key="2">
    <source>
        <dbReference type="Proteomes" id="UP000823588"/>
    </source>
</evidence>
<gene>
    <name evidence="1" type="ORF">J2751_002869</name>
</gene>
<proteinExistence type="predicted"/>
<accession>A0A8T4GGZ5</accession>
<protein>
    <submittedName>
        <fullName evidence="1">Uncharacterized protein</fullName>
    </submittedName>
</protein>
<dbReference type="AlphaFoldDB" id="A0A8T4GGZ5"/>
<keyword evidence="2" id="KW-1185">Reference proteome</keyword>
<dbReference type="OrthoDB" id="197906at2157"/>